<dbReference type="SUPFAM" id="SSF51905">
    <property type="entry name" value="FAD/NAD(P)-binding domain"/>
    <property type="match status" value="1"/>
</dbReference>
<accession>A0A2H0R5Z2</accession>
<dbReference type="Pfam" id="PF01266">
    <property type="entry name" value="DAO"/>
    <property type="match status" value="1"/>
</dbReference>
<dbReference type="InterPro" id="IPR036188">
    <property type="entry name" value="FAD/NAD-bd_sf"/>
</dbReference>
<dbReference type="PANTHER" id="PTHR42720">
    <property type="entry name" value="GLYCEROL-3-PHOSPHATE DEHYDROGENASE"/>
    <property type="match status" value="1"/>
</dbReference>
<feature type="domain" description="FAD dependent oxidoreductase" evidence="1">
    <location>
        <begin position="311"/>
        <end position="530"/>
    </location>
</feature>
<dbReference type="EMBL" id="PCXP01000016">
    <property type="protein sequence ID" value="PIR41927.1"/>
    <property type="molecule type" value="Genomic_DNA"/>
</dbReference>
<name>A0A2H0R5Z2_9BACT</name>
<reference evidence="2 3" key="1">
    <citation type="submission" date="2017-09" db="EMBL/GenBank/DDBJ databases">
        <title>Depth-based differentiation of microbial function through sediment-hosted aquifers and enrichment of novel symbionts in the deep terrestrial subsurface.</title>
        <authorList>
            <person name="Probst A.J."/>
            <person name="Ladd B."/>
            <person name="Jarett J.K."/>
            <person name="Geller-Mcgrath D.E."/>
            <person name="Sieber C.M."/>
            <person name="Emerson J.B."/>
            <person name="Anantharaman K."/>
            <person name="Thomas B.C."/>
            <person name="Malmstrom R."/>
            <person name="Stieglmeier M."/>
            <person name="Klingl A."/>
            <person name="Woyke T."/>
            <person name="Ryan C.M."/>
            <person name="Banfield J.F."/>
        </authorList>
    </citation>
    <scope>NUCLEOTIDE SEQUENCE [LARGE SCALE GENOMIC DNA]</scope>
    <source>
        <strain evidence="2">CG10_big_fil_rev_8_21_14_0_10_37_15</strain>
    </source>
</reference>
<dbReference type="Gene3D" id="3.40.50.720">
    <property type="entry name" value="NAD(P)-binding Rossmann-like Domain"/>
    <property type="match status" value="1"/>
</dbReference>
<proteinExistence type="predicted"/>
<dbReference type="InterPro" id="IPR052745">
    <property type="entry name" value="G3P_Oxidase/Oxidoreductase"/>
</dbReference>
<evidence type="ECO:0000259" key="1">
    <source>
        <dbReference type="Pfam" id="PF01266"/>
    </source>
</evidence>
<dbReference type="Gene3D" id="3.50.50.60">
    <property type="entry name" value="FAD/NAD(P)-binding domain"/>
    <property type="match status" value="1"/>
</dbReference>
<dbReference type="InterPro" id="IPR036291">
    <property type="entry name" value="NAD(P)-bd_dom_sf"/>
</dbReference>
<dbReference type="AlphaFoldDB" id="A0A2H0R5Z2"/>
<sequence>MTHITIVGSGAYGTKIAEKYKRFNDVKIRAVISRSKPRSDVFFDIPFMISAIEWKSNFGAPSKNDVFDICVHQNILIGVLSSLIHIGARNFILPKPIALNKEELDHIQKLTLQYKLKVLIASQWHYSDLVKKIAEFLENNRHKTSQIEIVFSRLFDSNRKSLYSAQTAFLPHIIQILHDLKLIKNNSYPTIECVSNEKIKIRYTGNKLIRAESNIAGDRSASLKIFLNKKVEPILVADFSGVFGPNGFIMFPKVTIKGKNIEIKKDVLEAMIKKNISFFEGGSKSAVLTLDKYLPVARQIIRIADASKQVVGIIGGGLFGIMAALEMSKRGFSVIIFEKEKEIMTGASLVNHTRIHMGYHYPRDKKTVIQSLRSKDPFEKFFDGSVVRKIRNYYMVAKEGSMTSHNKFLSFCKKMKLPYKVSWPSGLKILKERIAISTRVPETIFDANNARSFLLKKISQENITLLTNSQVVDLDKKNGRFIVNYSSEEKKETAECAALVNATYGAINNINDMLKLPLQTFQYELCELPIVRVPWRGLGWMIMDGPFFSAMPFGYSRNHLFYDVELSVLERTVGKFPSFKFGVDHYNTQKGRVERFNKYKEKWRPWVQGSNNWQYISSMYVTRVVLPNTEKTDTRPTIIKELIPGFWQVFSGKIATSVPVAEEISNKIDKFLRRKG</sequence>
<dbReference type="SUPFAM" id="SSF51735">
    <property type="entry name" value="NAD(P)-binding Rossmann-fold domains"/>
    <property type="match status" value="1"/>
</dbReference>
<evidence type="ECO:0000313" key="3">
    <source>
        <dbReference type="Proteomes" id="UP000230208"/>
    </source>
</evidence>
<dbReference type="Gene3D" id="3.30.9.10">
    <property type="entry name" value="D-Amino Acid Oxidase, subunit A, domain 2"/>
    <property type="match status" value="1"/>
</dbReference>
<evidence type="ECO:0000313" key="2">
    <source>
        <dbReference type="EMBL" id="PIR41927.1"/>
    </source>
</evidence>
<protein>
    <recommendedName>
        <fullName evidence="1">FAD dependent oxidoreductase domain-containing protein</fullName>
    </recommendedName>
</protein>
<comment type="caution">
    <text evidence="2">The sequence shown here is derived from an EMBL/GenBank/DDBJ whole genome shotgun (WGS) entry which is preliminary data.</text>
</comment>
<dbReference type="InterPro" id="IPR006076">
    <property type="entry name" value="FAD-dep_OxRdtase"/>
</dbReference>
<gene>
    <name evidence="2" type="ORF">COV30_01100</name>
</gene>
<dbReference type="Proteomes" id="UP000230208">
    <property type="component" value="Unassembled WGS sequence"/>
</dbReference>
<dbReference type="PANTHER" id="PTHR42720:SF1">
    <property type="entry name" value="GLYCEROL 3-PHOSPHATE OXIDASE"/>
    <property type="match status" value="1"/>
</dbReference>
<organism evidence="2 3">
    <name type="scientific">Candidatus Yanofskybacteria bacterium CG10_big_fil_rev_8_21_14_0_10_37_15</name>
    <dbReference type="NCBI Taxonomy" id="1975097"/>
    <lineage>
        <taxon>Bacteria</taxon>
        <taxon>Candidatus Yanofskyibacteriota</taxon>
    </lineage>
</organism>